<gene>
    <name evidence="18" type="ORF">GGX14DRAFT_354739</name>
</gene>
<feature type="compositionally biased region" description="Low complexity" evidence="15">
    <location>
        <begin position="916"/>
        <end position="927"/>
    </location>
</feature>
<accession>A0AAD6VQI8</accession>
<feature type="compositionally biased region" description="Polar residues" evidence="15">
    <location>
        <begin position="1153"/>
        <end position="1183"/>
    </location>
</feature>
<feature type="region of interest" description="Disordered" evidence="15">
    <location>
        <begin position="1040"/>
        <end position="1114"/>
    </location>
</feature>
<dbReference type="Gene3D" id="3.30.40.10">
    <property type="entry name" value="Zinc/RING finger domain, C3HC4 (zinc finger)"/>
    <property type="match status" value="1"/>
</dbReference>
<feature type="domain" description="PHD-type" evidence="16">
    <location>
        <begin position="116"/>
        <end position="169"/>
    </location>
</feature>
<dbReference type="InterPro" id="IPR050603">
    <property type="entry name" value="MYST_HAT"/>
</dbReference>
<dbReference type="GO" id="GO:0006357">
    <property type="term" value="P:regulation of transcription by RNA polymerase II"/>
    <property type="evidence" value="ECO:0007669"/>
    <property type="project" value="TreeGrafter"/>
</dbReference>
<dbReference type="GO" id="GO:0005634">
    <property type="term" value="C:nucleus"/>
    <property type="evidence" value="ECO:0007669"/>
    <property type="project" value="UniProtKB-SubCell"/>
</dbReference>
<evidence type="ECO:0000256" key="3">
    <source>
        <dbReference type="ARBA" id="ARBA00013184"/>
    </source>
</evidence>
<keyword evidence="5" id="KW-0479">Metal-binding</keyword>
<dbReference type="GO" id="GO:0003712">
    <property type="term" value="F:transcription coregulator activity"/>
    <property type="evidence" value="ECO:0007669"/>
    <property type="project" value="TreeGrafter"/>
</dbReference>
<evidence type="ECO:0000256" key="14">
    <source>
        <dbReference type="SAM" id="Coils"/>
    </source>
</evidence>
<dbReference type="EC" id="2.3.1.48" evidence="3 13"/>
<feature type="active site" description="Proton donor/acceptor" evidence="11">
    <location>
        <position position="569"/>
    </location>
</feature>
<dbReference type="FunFam" id="3.30.60.60:FF:000001">
    <property type="entry name" value="Histone acetyltransferase"/>
    <property type="match status" value="1"/>
</dbReference>
<feature type="compositionally biased region" description="Polar residues" evidence="15">
    <location>
        <begin position="1384"/>
        <end position="1416"/>
    </location>
</feature>
<dbReference type="InterPro" id="IPR002717">
    <property type="entry name" value="HAT_MYST-type"/>
</dbReference>
<evidence type="ECO:0000256" key="1">
    <source>
        <dbReference type="ARBA" id="ARBA00004123"/>
    </source>
</evidence>
<feature type="region of interest" description="Disordered" evidence="15">
    <location>
        <begin position="1137"/>
        <end position="1220"/>
    </location>
</feature>
<keyword evidence="10 13" id="KW-0539">Nucleus</keyword>
<dbReference type="Gene3D" id="1.10.10.10">
    <property type="entry name" value="Winged helix-like DNA-binding domain superfamily/Winged helix DNA-binding domain"/>
    <property type="match status" value="1"/>
</dbReference>
<protein>
    <recommendedName>
        <fullName evidence="3 13">Histone acetyltransferase</fullName>
        <ecNumber evidence="3 13">2.3.1.48</ecNumber>
    </recommendedName>
</protein>
<comment type="catalytic activity">
    <reaction evidence="13">
        <text>L-lysyl-[protein] + acetyl-CoA = N(6)-acetyl-L-lysyl-[protein] + CoA + H(+)</text>
        <dbReference type="Rhea" id="RHEA:45948"/>
        <dbReference type="Rhea" id="RHEA-COMP:9752"/>
        <dbReference type="Rhea" id="RHEA-COMP:10731"/>
        <dbReference type="ChEBI" id="CHEBI:15378"/>
        <dbReference type="ChEBI" id="CHEBI:29969"/>
        <dbReference type="ChEBI" id="CHEBI:57287"/>
        <dbReference type="ChEBI" id="CHEBI:57288"/>
        <dbReference type="ChEBI" id="CHEBI:61930"/>
        <dbReference type="EC" id="2.3.1.48"/>
    </reaction>
</comment>
<feature type="compositionally biased region" description="Pro residues" evidence="15">
    <location>
        <begin position="1422"/>
        <end position="1450"/>
    </location>
</feature>
<dbReference type="SUPFAM" id="SSF57903">
    <property type="entry name" value="FYVE/PHD zinc finger"/>
    <property type="match status" value="1"/>
</dbReference>
<keyword evidence="9" id="KW-0007">Acetylation</keyword>
<dbReference type="PANTHER" id="PTHR10615">
    <property type="entry name" value="HISTONE ACETYLTRANSFERASE"/>
    <property type="match status" value="1"/>
</dbReference>
<keyword evidence="19" id="KW-1185">Reference proteome</keyword>
<dbReference type="GO" id="GO:0003682">
    <property type="term" value="F:chromatin binding"/>
    <property type="evidence" value="ECO:0007669"/>
    <property type="project" value="TreeGrafter"/>
</dbReference>
<dbReference type="InterPro" id="IPR013083">
    <property type="entry name" value="Znf_RING/FYVE/PHD"/>
</dbReference>
<dbReference type="InterPro" id="IPR040706">
    <property type="entry name" value="Zf-MYST"/>
</dbReference>
<name>A0AAD6VQI8_9AGAR</name>
<feature type="compositionally biased region" description="Polar residues" evidence="15">
    <location>
        <begin position="947"/>
        <end position="968"/>
    </location>
</feature>
<feature type="compositionally biased region" description="Acidic residues" evidence="15">
    <location>
        <begin position="1058"/>
        <end position="1077"/>
    </location>
</feature>
<dbReference type="GO" id="GO:0008270">
    <property type="term" value="F:zinc ion binding"/>
    <property type="evidence" value="ECO:0007669"/>
    <property type="project" value="UniProtKB-KW"/>
</dbReference>
<evidence type="ECO:0000256" key="9">
    <source>
        <dbReference type="ARBA" id="ARBA00022990"/>
    </source>
</evidence>
<evidence type="ECO:0000256" key="15">
    <source>
        <dbReference type="SAM" id="MobiDB-lite"/>
    </source>
</evidence>
<feature type="domain" description="MYST-type HAT" evidence="17">
    <location>
        <begin position="391"/>
        <end position="718"/>
    </location>
</feature>
<feature type="compositionally biased region" description="Polar residues" evidence="15">
    <location>
        <begin position="19"/>
        <end position="29"/>
    </location>
</feature>
<keyword evidence="8" id="KW-0156">Chromatin regulator</keyword>
<dbReference type="InterPro" id="IPR036388">
    <property type="entry name" value="WH-like_DNA-bd_sf"/>
</dbReference>
<evidence type="ECO:0000259" key="17">
    <source>
        <dbReference type="PROSITE" id="PS51726"/>
    </source>
</evidence>
<feature type="region of interest" description="Disordered" evidence="15">
    <location>
        <begin position="172"/>
        <end position="297"/>
    </location>
</feature>
<feature type="region of interest" description="Disordered" evidence="15">
    <location>
        <begin position="629"/>
        <end position="676"/>
    </location>
</feature>
<keyword evidence="14" id="KW-0175">Coiled coil</keyword>
<feature type="compositionally biased region" description="Polar residues" evidence="15">
    <location>
        <begin position="830"/>
        <end position="847"/>
    </location>
</feature>
<feature type="region of interest" description="Disordered" evidence="15">
    <location>
        <begin position="333"/>
        <end position="384"/>
    </location>
</feature>
<dbReference type="Proteomes" id="UP001219525">
    <property type="component" value="Unassembled WGS sequence"/>
</dbReference>
<organism evidence="18 19">
    <name type="scientific">Mycena pura</name>
    <dbReference type="NCBI Taxonomy" id="153505"/>
    <lineage>
        <taxon>Eukaryota</taxon>
        <taxon>Fungi</taxon>
        <taxon>Dikarya</taxon>
        <taxon>Basidiomycota</taxon>
        <taxon>Agaricomycotina</taxon>
        <taxon>Agaricomycetes</taxon>
        <taxon>Agaricomycetidae</taxon>
        <taxon>Agaricales</taxon>
        <taxon>Marasmiineae</taxon>
        <taxon>Mycenaceae</taxon>
        <taxon>Mycena</taxon>
    </lineage>
</organism>
<feature type="compositionally biased region" description="Basic and acidic residues" evidence="15">
    <location>
        <begin position="880"/>
        <end position="889"/>
    </location>
</feature>
<feature type="region of interest" description="Disordered" evidence="15">
    <location>
        <begin position="1356"/>
        <end position="1450"/>
    </location>
</feature>
<dbReference type="Pfam" id="PF00628">
    <property type="entry name" value="PHD"/>
    <property type="match status" value="1"/>
</dbReference>
<feature type="compositionally biased region" description="Basic and acidic residues" evidence="15">
    <location>
        <begin position="1043"/>
        <end position="1055"/>
    </location>
</feature>
<dbReference type="Pfam" id="PF01853">
    <property type="entry name" value="MOZ_SAS"/>
    <property type="match status" value="1"/>
</dbReference>
<evidence type="ECO:0000256" key="4">
    <source>
        <dbReference type="ARBA" id="ARBA00022679"/>
    </source>
</evidence>
<dbReference type="FunFam" id="3.40.630.30:FF:000001">
    <property type="entry name" value="Histone acetyltransferase"/>
    <property type="match status" value="1"/>
</dbReference>
<dbReference type="InterPro" id="IPR016181">
    <property type="entry name" value="Acyl_CoA_acyltransferase"/>
</dbReference>
<evidence type="ECO:0000256" key="5">
    <source>
        <dbReference type="ARBA" id="ARBA00022723"/>
    </source>
</evidence>
<dbReference type="InterPro" id="IPR019787">
    <property type="entry name" value="Znf_PHD-finger"/>
</dbReference>
<keyword evidence="6 12" id="KW-0863">Zinc-finger</keyword>
<comment type="subcellular location">
    <subcellularLocation>
        <location evidence="1 13">Nucleus</location>
    </subcellularLocation>
</comment>
<dbReference type="Gene3D" id="3.30.60.60">
    <property type="entry name" value="N-acetyl transferase-like"/>
    <property type="match status" value="1"/>
</dbReference>
<feature type="compositionally biased region" description="Polar residues" evidence="15">
    <location>
        <begin position="1094"/>
        <end position="1109"/>
    </location>
</feature>
<evidence type="ECO:0000256" key="10">
    <source>
        <dbReference type="ARBA" id="ARBA00023242"/>
    </source>
</evidence>
<proteinExistence type="inferred from homology"/>
<evidence type="ECO:0000256" key="2">
    <source>
        <dbReference type="ARBA" id="ARBA00010107"/>
    </source>
</evidence>
<feature type="coiled-coil region" evidence="14">
    <location>
        <begin position="1494"/>
        <end position="1530"/>
    </location>
</feature>
<keyword evidence="7" id="KW-0862">Zinc</keyword>
<feature type="compositionally biased region" description="Basic and acidic residues" evidence="15">
    <location>
        <begin position="263"/>
        <end position="296"/>
    </location>
</feature>
<evidence type="ECO:0000256" key="6">
    <source>
        <dbReference type="ARBA" id="ARBA00022771"/>
    </source>
</evidence>
<feature type="compositionally biased region" description="Acidic residues" evidence="15">
    <location>
        <begin position="202"/>
        <end position="216"/>
    </location>
</feature>
<evidence type="ECO:0000259" key="16">
    <source>
        <dbReference type="PROSITE" id="PS50016"/>
    </source>
</evidence>
<evidence type="ECO:0000313" key="19">
    <source>
        <dbReference type="Proteomes" id="UP001219525"/>
    </source>
</evidence>
<feature type="region of interest" description="Disordered" evidence="15">
    <location>
        <begin position="788"/>
        <end position="971"/>
    </location>
</feature>
<evidence type="ECO:0000256" key="12">
    <source>
        <dbReference type="PROSITE-ProRule" id="PRU00146"/>
    </source>
</evidence>
<dbReference type="GO" id="GO:1990467">
    <property type="term" value="C:NuA3a histone acetyltransferase complex"/>
    <property type="evidence" value="ECO:0007669"/>
    <property type="project" value="TreeGrafter"/>
</dbReference>
<dbReference type="PROSITE" id="PS50016">
    <property type="entry name" value="ZF_PHD_2"/>
    <property type="match status" value="1"/>
</dbReference>
<dbReference type="EMBL" id="JARJCW010000010">
    <property type="protein sequence ID" value="KAJ7220037.1"/>
    <property type="molecule type" value="Genomic_DNA"/>
</dbReference>
<dbReference type="SUPFAM" id="SSF55729">
    <property type="entry name" value="Acyl-CoA N-acyltransferases (Nat)"/>
    <property type="match status" value="1"/>
</dbReference>
<feature type="compositionally biased region" description="Basic and acidic residues" evidence="15">
    <location>
        <begin position="853"/>
        <end position="868"/>
    </location>
</feature>
<evidence type="ECO:0000256" key="13">
    <source>
        <dbReference type="RuleBase" id="RU361211"/>
    </source>
</evidence>
<comment type="similarity">
    <text evidence="2 13">Belongs to the MYST (SAS/MOZ) family.</text>
</comment>
<evidence type="ECO:0000313" key="18">
    <source>
        <dbReference type="EMBL" id="KAJ7220037.1"/>
    </source>
</evidence>
<feature type="compositionally biased region" description="Polar residues" evidence="15">
    <location>
        <begin position="339"/>
        <end position="361"/>
    </location>
</feature>
<dbReference type="InterPro" id="IPR001965">
    <property type="entry name" value="Znf_PHD"/>
</dbReference>
<dbReference type="Gene3D" id="3.40.630.30">
    <property type="match status" value="1"/>
</dbReference>
<evidence type="ECO:0000256" key="11">
    <source>
        <dbReference type="PIRSR" id="PIRSR602717-51"/>
    </source>
</evidence>
<feature type="compositionally biased region" description="Basic residues" evidence="15">
    <location>
        <begin position="646"/>
        <end position="659"/>
    </location>
</feature>
<dbReference type="InterPro" id="IPR011011">
    <property type="entry name" value="Znf_FYVE_PHD"/>
</dbReference>
<dbReference type="SMART" id="SM00249">
    <property type="entry name" value="PHD"/>
    <property type="match status" value="1"/>
</dbReference>
<dbReference type="PANTHER" id="PTHR10615:SF161">
    <property type="entry name" value="HISTONE ACETYLTRANSFERASE KAT7"/>
    <property type="match status" value="1"/>
</dbReference>
<reference evidence="18" key="1">
    <citation type="submission" date="2023-03" db="EMBL/GenBank/DDBJ databases">
        <title>Massive genome expansion in bonnet fungi (Mycena s.s.) driven by repeated elements and novel gene families across ecological guilds.</title>
        <authorList>
            <consortium name="Lawrence Berkeley National Laboratory"/>
            <person name="Harder C.B."/>
            <person name="Miyauchi S."/>
            <person name="Viragh M."/>
            <person name="Kuo A."/>
            <person name="Thoen E."/>
            <person name="Andreopoulos B."/>
            <person name="Lu D."/>
            <person name="Skrede I."/>
            <person name="Drula E."/>
            <person name="Henrissat B."/>
            <person name="Morin E."/>
            <person name="Kohler A."/>
            <person name="Barry K."/>
            <person name="LaButti K."/>
            <person name="Morin E."/>
            <person name="Salamov A."/>
            <person name="Lipzen A."/>
            <person name="Mereny Z."/>
            <person name="Hegedus B."/>
            <person name="Baldrian P."/>
            <person name="Stursova M."/>
            <person name="Weitz H."/>
            <person name="Taylor A."/>
            <person name="Grigoriev I.V."/>
            <person name="Nagy L.G."/>
            <person name="Martin F."/>
            <person name="Kauserud H."/>
        </authorList>
    </citation>
    <scope>NUCLEOTIDE SEQUENCE</scope>
    <source>
        <strain evidence="18">9144</strain>
    </source>
</reference>
<dbReference type="PROSITE" id="PS51726">
    <property type="entry name" value="MYST_HAT"/>
    <property type="match status" value="1"/>
</dbReference>
<sequence length="1563" mass="173395">MRGLAIPADAEFDREPSNEYGTPFSNNDDSIPIDPALGGTPIDPALLGIQSNEQNGQVKPACTPPPQEPPKHFSQYSQAPQGDPFAPQPEYHPMPIDEPPTLPSKPARRRRGPPREHKCGFCGGSSKNTTGQLATCYECGRSGWHMDCLDPPVEGMPVGKWYCPICPNAVESERETSVASTSRLAVTPKVRKGKGKVPPTPSDDDGSGDAAEEEAIEPAGKARGRAKGNKRVNDEQASPSRSAKRIRIRPPNPPTLSSVRLRLPKERETRARRQEDEESPRGLFDEILNPEERDTTKTIITPLDKQKFERSRAFAEACLRFMAFSYTYAPPLLPRPRLTSETPDTPTAGPSSRPLRSSFVQQPLIPSPSASPAPSSASGALGMRHNYDTATTPLRITTIRFGQYDIRTWYNAPFPEEYSNIPDGRLWICEFCLKYMKSRFGATRHRMKCKSRNPPGDEIYRDQTVSIFEVDGRKNKIYCQNLCLLSKMFLDHKSLFYDVEPFLFYVITEVDDLGARFVGYFSKEKRSPKDYNVSCIMTLPVRQRQGWGNLLIDFSYLLSKKEQRLGSPEKPLSGLGALGYKNYWTLAVMRYLSTAPDHPRLEDICVATSMTMEDVHTTLAQQDMISVRDATPPRIKPSPGQSIKYPKGRKSGVARRHLQRMQTADKASSTDTETSKDLFVPPTQYEIHWDRENAAEYLRNWEAKGYLQLKPEKLQWSPYVLAKTHKTEALSAADTSMLLTTEKLKAKGFVNGNGVHVSGNAFPINGLSTPNGISGSPVASPMVDDRFGETSAPVSPRSVSQSADKDVQMEQNQDLATRLVTEAPRLLRSRGSQSAAVTPTRIPTNSIRTRRPQIVERVKRKGKEKEQPPSEEEKDDSEEEQGRQLRSREVIPGLRLAQASATRRSSPKKRRRVESSLELEGSSSVTSAPVRTASPQTAVDSPACAQEQRNSLDATRQPNGAVCTNNDKPLSGRPAPIIKTIVVESGDRNVKSEDLGTPLTNLTRLQSDDTMVTSQVATLANDKVSEGLSGAMAVVAAAWRQPGRTDGEEDPRSGEEVSLGDEDEDADAEGELEDAEGEGSSPRLSAFSRRVTHATGSVNISEPKTPQNSRGRRNRIFTKFNTSSLFPIGQALGAHINVPGPSYSRQPPEGYRISQSQSPPTHATTAHGASSLTFSVAGQSPNPSIKRKQADSILNGHVSKRRREVEEPVDPYEDAGGAGAKHWTDEEKTSLFQWLMGPGHDDHWNSLRATKNSCLRECAIEVYANKKTYQALKGCYERNFNLFKQIYAFETYHIQAGTGPITAHGDADRLREYERRLSSARRAGCDVGNITARTVDHWHHTGWYELFYRRWHGDPATTKPVPSRGSNMSLLVGDEPDIDDDQTLDYSDSPQGSNGMTNPPQAQQHTPLPSYISPQQTLRDVPVPPPPVVARVPTPPPAQQPAPTPVPPPAVLPTATDQTIVNIPLTQAMITAYLQFLQVQTQTGKQKLEYLRRREEREEKDSSQRRELERLRMEREKAEFEHNKQSANIKQRADRAIELLGSSVVDATIKQAAGDYLKKLFLD</sequence>
<evidence type="ECO:0000256" key="7">
    <source>
        <dbReference type="ARBA" id="ARBA00022833"/>
    </source>
</evidence>
<feature type="compositionally biased region" description="Acidic residues" evidence="15">
    <location>
        <begin position="869"/>
        <end position="879"/>
    </location>
</feature>
<feature type="compositionally biased region" description="Pro residues" evidence="15">
    <location>
        <begin position="86"/>
        <end position="103"/>
    </location>
</feature>
<dbReference type="Pfam" id="PF17772">
    <property type="entry name" value="zf-MYST"/>
    <property type="match status" value="1"/>
</dbReference>
<feature type="compositionally biased region" description="Polar residues" evidence="15">
    <location>
        <begin position="660"/>
        <end position="672"/>
    </location>
</feature>
<dbReference type="GO" id="GO:0031507">
    <property type="term" value="P:heterochromatin formation"/>
    <property type="evidence" value="ECO:0007669"/>
    <property type="project" value="UniProtKB-ARBA"/>
</dbReference>
<dbReference type="GO" id="GO:0004402">
    <property type="term" value="F:histone acetyltransferase activity"/>
    <property type="evidence" value="ECO:0007669"/>
    <property type="project" value="InterPro"/>
</dbReference>
<keyword evidence="4" id="KW-0808">Transferase</keyword>
<feature type="compositionally biased region" description="Acidic residues" evidence="15">
    <location>
        <begin position="1374"/>
        <end position="1383"/>
    </location>
</feature>
<feature type="region of interest" description="Disordered" evidence="15">
    <location>
        <begin position="1"/>
        <end position="124"/>
    </location>
</feature>
<evidence type="ECO:0000256" key="8">
    <source>
        <dbReference type="ARBA" id="ARBA00022853"/>
    </source>
</evidence>
<comment type="caution">
    <text evidence="18">The sequence shown here is derived from an EMBL/GenBank/DDBJ whole genome shotgun (WGS) entry which is preliminary data.</text>
</comment>